<evidence type="ECO:0000313" key="1">
    <source>
        <dbReference type="EMBL" id="SDG90316.1"/>
    </source>
</evidence>
<dbReference type="Proteomes" id="UP000199399">
    <property type="component" value="Unassembled WGS sequence"/>
</dbReference>
<name>A0A1G7Y222_9RHOB</name>
<dbReference type="SUPFAM" id="SSF110857">
    <property type="entry name" value="Gamma-glutamyl cyclotransferase-like"/>
    <property type="match status" value="1"/>
</dbReference>
<accession>A0A1G7Y222</accession>
<gene>
    <name evidence="1" type="ORF">SAMN04489759_1147</name>
</gene>
<protein>
    <recommendedName>
        <fullName evidence="3">ChaC-like protein</fullName>
    </recommendedName>
</protein>
<dbReference type="InterPro" id="IPR036568">
    <property type="entry name" value="GGCT-like_sf"/>
</dbReference>
<dbReference type="CDD" id="cd06661">
    <property type="entry name" value="GGCT_like"/>
    <property type="match status" value="1"/>
</dbReference>
<dbReference type="OrthoDB" id="5567366at2"/>
<dbReference type="EMBL" id="FNBP01000014">
    <property type="protein sequence ID" value="SDG90316.1"/>
    <property type="molecule type" value="Genomic_DNA"/>
</dbReference>
<sequence>MTPYFFGYGSLVNRNTHAYPDARPARLDGWRRKWVRTEGRDIVYLSVVQDQSTRIDGLIAAVPGADWAALDQREYSYERHASGGAVVHDLVPAPDIAHYAIPQDIAVDDGAHVILLSYLDVVIQGFLREFGTEGAERFFDSTDGWDTPILDDRAAPLYPRHQTLTGEETAVVDHHMKRLSVNVKSREDAAFTAKNF</sequence>
<dbReference type="STRING" id="218672.SAMN04489759_1147"/>
<reference evidence="2" key="1">
    <citation type="submission" date="2016-10" db="EMBL/GenBank/DDBJ databases">
        <authorList>
            <person name="Varghese N."/>
            <person name="Submissions S."/>
        </authorList>
    </citation>
    <scope>NUCLEOTIDE SEQUENCE [LARGE SCALE GENOMIC DNA]</scope>
    <source>
        <strain evidence="2">DSM 16477</strain>
    </source>
</reference>
<dbReference type="Gene3D" id="3.10.490.10">
    <property type="entry name" value="Gamma-glutamyl cyclotransferase-like"/>
    <property type="match status" value="1"/>
</dbReference>
<keyword evidence="2" id="KW-1185">Reference proteome</keyword>
<dbReference type="RefSeq" id="WP_093743974.1">
    <property type="nucleotide sequence ID" value="NZ_FNBP01000014.1"/>
</dbReference>
<dbReference type="AlphaFoldDB" id="A0A1G7Y222"/>
<evidence type="ECO:0008006" key="3">
    <source>
        <dbReference type="Google" id="ProtNLM"/>
    </source>
</evidence>
<evidence type="ECO:0000313" key="2">
    <source>
        <dbReference type="Proteomes" id="UP000199399"/>
    </source>
</evidence>
<organism evidence="1 2">
    <name type="scientific">Sulfitobacter delicatus</name>
    <dbReference type="NCBI Taxonomy" id="218672"/>
    <lineage>
        <taxon>Bacteria</taxon>
        <taxon>Pseudomonadati</taxon>
        <taxon>Pseudomonadota</taxon>
        <taxon>Alphaproteobacteria</taxon>
        <taxon>Rhodobacterales</taxon>
        <taxon>Roseobacteraceae</taxon>
        <taxon>Sulfitobacter</taxon>
    </lineage>
</organism>
<dbReference type="InterPro" id="IPR013024">
    <property type="entry name" value="GGCT-like"/>
</dbReference>
<proteinExistence type="predicted"/>